<keyword evidence="2" id="KW-1133">Transmembrane helix</keyword>
<dbReference type="Proteomes" id="UP001152797">
    <property type="component" value="Unassembled WGS sequence"/>
</dbReference>
<evidence type="ECO:0000256" key="2">
    <source>
        <dbReference type="SAM" id="Phobius"/>
    </source>
</evidence>
<evidence type="ECO:0000313" key="5">
    <source>
        <dbReference type="EMBL" id="CAI3984343.1"/>
    </source>
</evidence>
<feature type="transmembrane region" description="Helical" evidence="2">
    <location>
        <begin position="673"/>
        <end position="693"/>
    </location>
</feature>
<comment type="caution">
    <text evidence="5">The sequence shown here is derived from an EMBL/GenBank/DDBJ whole genome shotgun (WGS) entry which is preliminary data.</text>
</comment>
<keyword evidence="7" id="KW-0675">Receptor</keyword>
<dbReference type="OrthoDB" id="418383at2759"/>
<organism evidence="5">
    <name type="scientific">Cladocopium goreaui</name>
    <dbReference type="NCBI Taxonomy" id="2562237"/>
    <lineage>
        <taxon>Eukaryota</taxon>
        <taxon>Sar</taxon>
        <taxon>Alveolata</taxon>
        <taxon>Dinophyceae</taxon>
        <taxon>Suessiales</taxon>
        <taxon>Symbiodiniaceae</taxon>
        <taxon>Cladocopium</taxon>
    </lineage>
</organism>
<dbReference type="EMBL" id="CAMXCT020000880">
    <property type="protein sequence ID" value="CAL1137718.1"/>
    <property type="molecule type" value="Genomic_DNA"/>
</dbReference>
<dbReference type="InterPro" id="IPR009030">
    <property type="entry name" value="Growth_fac_rcpt_cys_sf"/>
</dbReference>
<evidence type="ECO:0000313" key="7">
    <source>
        <dbReference type="EMBL" id="CAL4771655.1"/>
    </source>
</evidence>
<feature type="transmembrane region" description="Helical" evidence="2">
    <location>
        <begin position="956"/>
        <end position="989"/>
    </location>
</feature>
<dbReference type="SMART" id="SM01411">
    <property type="entry name" value="Ephrin_rec_like"/>
    <property type="match status" value="2"/>
</dbReference>
<dbReference type="Gene3D" id="3.40.190.10">
    <property type="entry name" value="Periplasmic binding protein-like II"/>
    <property type="match status" value="1"/>
</dbReference>
<dbReference type="InterPro" id="IPR011641">
    <property type="entry name" value="Tyr-kin_ephrin_A/B_rcpt-like"/>
</dbReference>
<reference evidence="6" key="2">
    <citation type="submission" date="2024-04" db="EMBL/GenBank/DDBJ databases">
        <authorList>
            <person name="Chen Y."/>
            <person name="Shah S."/>
            <person name="Dougan E. K."/>
            <person name="Thang M."/>
            <person name="Chan C."/>
        </authorList>
    </citation>
    <scope>NUCLEOTIDE SEQUENCE [LARGE SCALE GENOMIC DNA]</scope>
</reference>
<dbReference type="GO" id="GO:0016301">
    <property type="term" value="F:kinase activity"/>
    <property type="evidence" value="ECO:0007669"/>
    <property type="project" value="UniProtKB-KW"/>
</dbReference>
<dbReference type="EMBL" id="CAMXCT030000880">
    <property type="protein sequence ID" value="CAL4771655.1"/>
    <property type="molecule type" value="Genomic_DNA"/>
</dbReference>
<feature type="transmembrane region" description="Helical" evidence="2">
    <location>
        <begin position="643"/>
        <end position="661"/>
    </location>
</feature>
<feature type="transmembrane region" description="Helical" evidence="2">
    <location>
        <begin position="822"/>
        <end position="846"/>
    </location>
</feature>
<keyword evidence="2" id="KW-0812">Transmembrane</keyword>
<feature type="chain" id="PRO_5043270048" evidence="3">
    <location>
        <begin position="16"/>
        <end position="1132"/>
    </location>
</feature>
<feature type="region of interest" description="Disordered" evidence="1">
    <location>
        <begin position="1093"/>
        <end position="1132"/>
    </location>
</feature>
<evidence type="ECO:0000256" key="3">
    <source>
        <dbReference type="SAM" id="SignalP"/>
    </source>
</evidence>
<dbReference type="Pfam" id="PF07699">
    <property type="entry name" value="Ephrin_rec_like"/>
    <property type="match status" value="1"/>
</dbReference>
<feature type="transmembrane region" description="Helical" evidence="2">
    <location>
        <begin position="933"/>
        <end position="950"/>
    </location>
</feature>
<keyword evidence="2" id="KW-0472">Membrane</keyword>
<evidence type="ECO:0000256" key="1">
    <source>
        <dbReference type="SAM" id="MobiDB-lite"/>
    </source>
</evidence>
<dbReference type="Gene3D" id="2.10.50.10">
    <property type="entry name" value="Tumor Necrosis Factor Receptor, subunit A, domain 2"/>
    <property type="match status" value="2"/>
</dbReference>
<evidence type="ECO:0000313" key="8">
    <source>
        <dbReference type="Proteomes" id="UP001152797"/>
    </source>
</evidence>
<dbReference type="SUPFAM" id="SSF53850">
    <property type="entry name" value="Periplasmic binding protein-like II"/>
    <property type="match status" value="1"/>
</dbReference>
<feature type="transmembrane region" description="Helical" evidence="2">
    <location>
        <begin position="736"/>
        <end position="756"/>
    </location>
</feature>
<sequence length="1132" mass="124343">MRSIVTSLLVPLVAGSCLPDAISPENRKNLVNPNGETYPVGLFVSSYAASYAAQYLGSILIQEVLGYNTTLNLDDLGSGALSGYYGLTGCSTFTNTDDRGCKEGVTTYFHITFESWSGYHHDWKFIQDTYSSMAPINRGNMGYMGFITAFIPKLVQEQAYSTQGVALEFYRNWNVSWNQPWNFFSGISSVEKRNLMPCNASMMQDDPAMRRHVQFTGDTDGVVIANEKYSGRCDDGYWWLPPACRSNPSTCVPWITGGTGWSVEEFMQKFTTWNMPVAVGVAATWGDYTTLPLAGTMAFYWWSPDPTFLELSPLRVEFPEFNKREHDQGIQTSQLNAISIDTLVSRDLPVLAPMVDRFADNLEISQAQMDALLLEQKNTGDSWENVTCRWVLANRATWEKWIPDQSACFPGFGLYDTVVKDFVEMRENATNQITCQACPPGTFSQKLEDSIGTGETYICVPCGLGTSQPSGAALSCTPCKVGGYQDENRSTECKRCPFRTYQDEEGQVACKSCPASTNTLGLGSIAPSDCGCLEDQIDMDRSDNFECVACMEGMKCPALSQLVDLENGTSANGELFTPMIMEGFYTTKDSPTEVFRCRSTRTCPGGTPGTCGGGLIGTPCSQCPAGATWTGSVCEDCAGWRQALWGLAVCGVFAFLTLAYYLTSSKVTAKATVLFATTASFGMLVMSMQNLGLVGTMTVEWPEGLQALFSFCQLFLLDIDSYGFSCLAGQSEPIRYLLSALIFPVGIAWLALGYGLSRFFPEKYHWEGPKVCSTMGAFLQVGFSTMSATSLAPMMCFQHPNGLRSILKYPGVICGSADHTSMLVFAGILLVVFVFGFVALCGFAVWKVPSWSAKRRDHLVASVRFLVFRFRLDSWWFGVPLLVRGPLINLPVVLATDYPPIQVVCIAMILTTTMVMQMLAWPWKVPLLNVTDCIISFCIVLTVTTSTLYLNKIDSAMYGFASGVSTAMLSGIFAAISIMVCMTVSALIYRSAMGGQKELKMFTLGSVPNPEELSKKVKEMAMVLEKSETGDIASKLAALSVFDTQKITTCVTLLATEVAPPLEDARSFKFNKRIASSSFDPALKRKPQSLRLTRETKKAEQPVESNEIVETTPAEQQAENVKKNDAQMSTWI</sequence>
<keyword evidence="8" id="KW-1185">Reference proteome</keyword>
<evidence type="ECO:0000259" key="4">
    <source>
        <dbReference type="Pfam" id="PF07699"/>
    </source>
</evidence>
<accession>A0A9P1C3Y1</accession>
<feature type="signal peptide" evidence="3">
    <location>
        <begin position="1"/>
        <end position="15"/>
    </location>
</feature>
<gene>
    <name evidence="5" type="ORF">C1SCF055_LOCUS11885</name>
</gene>
<dbReference type="PROSITE" id="PS51257">
    <property type="entry name" value="PROKAR_LIPOPROTEIN"/>
    <property type="match status" value="1"/>
</dbReference>
<feature type="transmembrane region" description="Helical" evidence="2">
    <location>
        <begin position="901"/>
        <end position="921"/>
    </location>
</feature>
<dbReference type="EMBL" id="CAMXCT010000880">
    <property type="protein sequence ID" value="CAI3984343.1"/>
    <property type="molecule type" value="Genomic_DNA"/>
</dbReference>
<keyword evidence="7" id="KW-0808">Transferase</keyword>
<keyword evidence="3" id="KW-0732">Signal</keyword>
<dbReference type="AlphaFoldDB" id="A0A9P1C3Y1"/>
<feature type="transmembrane region" description="Helical" evidence="2">
    <location>
        <begin position="874"/>
        <end position="895"/>
    </location>
</feature>
<reference evidence="5" key="1">
    <citation type="submission" date="2022-10" db="EMBL/GenBank/DDBJ databases">
        <authorList>
            <person name="Chen Y."/>
            <person name="Dougan E. K."/>
            <person name="Chan C."/>
            <person name="Rhodes N."/>
            <person name="Thang M."/>
        </authorList>
    </citation>
    <scope>NUCLEOTIDE SEQUENCE</scope>
</reference>
<feature type="domain" description="Tyrosine-protein kinase ephrin type A/B receptor-like" evidence="4">
    <location>
        <begin position="484"/>
        <end position="530"/>
    </location>
</feature>
<protein>
    <submittedName>
        <fullName evidence="7">Tyrosine-protein kinase ephrin type A/B receptor-like domain-containing protein</fullName>
    </submittedName>
</protein>
<name>A0A9P1C3Y1_9DINO</name>
<evidence type="ECO:0000313" key="6">
    <source>
        <dbReference type="EMBL" id="CAL1137718.1"/>
    </source>
</evidence>
<keyword evidence="7" id="KW-0418">Kinase</keyword>
<dbReference type="PANTHER" id="PTHR46967:SF2">
    <property type="entry name" value="SUSHI, VON WILLEBRAND FACTOR TYPE A, EGF AND PENTRAXIN DOMAIN-CONTAINING PROTEIN 1-LIKE"/>
    <property type="match status" value="1"/>
</dbReference>
<dbReference type="PANTHER" id="PTHR46967">
    <property type="entry name" value="INSULIN-LIKE GROWTH FACTOR BINDING PROTEIN,N-TERMINAL"/>
    <property type="match status" value="1"/>
</dbReference>
<dbReference type="SUPFAM" id="SSF57184">
    <property type="entry name" value="Growth factor receptor domain"/>
    <property type="match status" value="1"/>
</dbReference>
<proteinExistence type="predicted"/>